<evidence type="ECO:0000259" key="2">
    <source>
        <dbReference type="Pfam" id="PF12890"/>
    </source>
</evidence>
<protein>
    <submittedName>
        <fullName evidence="3">Dihydroorotase</fullName>
        <ecNumber evidence="3">3.5.2.3</ecNumber>
    </submittedName>
</protein>
<dbReference type="InterPro" id="IPR032466">
    <property type="entry name" value="Metal_Hydrolase"/>
</dbReference>
<dbReference type="PANTHER" id="PTHR43668:SF2">
    <property type="entry name" value="ALLANTOINASE"/>
    <property type="match status" value="1"/>
</dbReference>
<dbReference type="SUPFAM" id="SSF51338">
    <property type="entry name" value="Composite domain of metallo-dependent hydrolases"/>
    <property type="match status" value="1"/>
</dbReference>
<feature type="domain" description="Dihydroorotase catalytic" evidence="2">
    <location>
        <begin position="56"/>
        <end position="220"/>
    </location>
</feature>
<dbReference type="EMBL" id="UOFI01000054">
    <property type="protein sequence ID" value="VAW64171.1"/>
    <property type="molecule type" value="Genomic_DNA"/>
</dbReference>
<dbReference type="GO" id="GO:0046872">
    <property type="term" value="F:metal ion binding"/>
    <property type="evidence" value="ECO:0007669"/>
    <property type="project" value="InterPro"/>
</dbReference>
<dbReference type="GO" id="GO:0004151">
    <property type="term" value="F:dihydroorotase activity"/>
    <property type="evidence" value="ECO:0007669"/>
    <property type="project" value="UniProtKB-EC"/>
</dbReference>
<dbReference type="InterPro" id="IPR011059">
    <property type="entry name" value="Metal-dep_hydrolase_composite"/>
</dbReference>
<dbReference type="GO" id="GO:0004038">
    <property type="term" value="F:allantoinase activity"/>
    <property type="evidence" value="ECO:0007669"/>
    <property type="project" value="TreeGrafter"/>
</dbReference>
<dbReference type="Gene3D" id="3.20.20.140">
    <property type="entry name" value="Metal-dependent hydrolases"/>
    <property type="match status" value="1"/>
</dbReference>
<accession>A0A3B0X8T1</accession>
<dbReference type="GO" id="GO:0006145">
    <property type="term" value="P:purine nucleobase catabolic process"/>
    <property type="evidence" value="ECO:0007669"/>
    <property type="project" value="TreeGrafter"/>
</dbReference>
<reference evidence="3" key="1">
    <citation type="submission" date="2018-06" db="EMBL/GenBank/DDBJ databases">
        <authorList>
            <person name="Zhirakovskaya E."/>
        </authorList>
    </citation>
    <scope>NUCLEOTIDE SEQUENCE</scope>
</reference>
<name>A0A3B0X8T1_9ZZZZ</name>
<dbReference type="AlphaFoldDB" id="A0A3B0X8T1"/>
<dbReference type="CDD" id="cd01317">
    <property type="entry name" value="DHOase_IIa"/>
    <property type="match status" value="1"/>
</dbReference>
<dbReference type="NCBIfam" id="NF005791">
    <property type="entry name" value="PRK07627.1"/>
    <property type="match status" value="1"/>
</dbReference>
<keyword evidence="1" id="KW-0665">Pyrimidine biosynthesis</keyword>
<organism evidence="3">
    <name type="scientific">hydrothermal vent metagenome</name>
    <dbReference type="NCBI Taxonomy" id="652676"/>
    <lineage>
        <taxon>unclassified sequences</taxon>
        <taxon>metagenomes</taxon>
        <taxon>ecological metagenomes</taxon>
    </lineage>
</organism>
<dbReference type="NCBIfam" id="TIGR00857">
    <property type="entry name" value="pyrC_multi"/>
    <property type="match status" value="1"/>
</dbReference>
<evidence type="ECO:0000256" key="1">
    <source>
        <dbReference type="ARBA" id="ARBA00022975"/>
    </source>
</evidence>
<dbReference type="InterPro" id="IPR050138">
    <property type="entry name" value="DHOase/Allantoinase_Hydrolase"/>
</dbReference>
<evidence type="ECO:0000313" key="3">
    <source>
        <dbReference type="EMBL" id="VAW64171.1"/>
    </source>
</evidence>
<dbReference type="PANTHER" id="PTHR43668">
    <property type="entry name" value="ALLANTOINASE"/>
    <property type="match status" value="1"/>
</dbReference>
<dbReference type="SUPFAM" id="SSF51556">
    <property type="entry name" value="Metallo-dependent hydrolases"/>
    <property type="match status" value="1"/>
</dbReference>
<dbReference type="Gene3D" id="2.30.40.10">
    <property type="entry name" value="Urease, subunit C, domain 1"/>
    <property type="match status" value="1"/>
</dbReference>
<proteinExistence type="predicted"/>
<dbReference type="GO" id="GO:0005737">
    <property type="term" value="C:cytoplasm"/>
    <property type="evidence" value="ECO:0007669"/>
    <property type="project" value="TreeGrafter"/>
</dbReference>
<dbReference type="GO" id="GO:0006221">
    <property type="term" value="P:pyrimidine nucleotide biosynthetic process"/>
    <property type="evidence" value="ECO:0007669"/>
    <property type="project" value="UniProtKB-KW"/>
</dbReference>
<sequence length="428" mass="46090">MKNKMILIKGARLIDPKNQQDTVTDLFISKQHIAGIGKAPSGFKADQTINAKNLWLIPGIVDLSARLREPGLEHKANIETESRAAASAGITTLCVPPDTDPVIDEPAVVELIHRKAKLAQQCHVYTLGALTAGLKGEHLSEMAALKEAGCLGVSNCRSAVNNPLILRRAFDYASTHNITVFIEAHDKHLSANGCAHEGAIASRLGLTPVPYAAETAPIAQILELIRDTDIRIHFGRLSCSRSIELISKAKASGLKVSADVAAHQLHLTDIDISSFNSQYHVQPPLRSQRDMEALRHGVAEGIISTICSDHQPHEIDAKQAPFPATEPGISAIETLLPLTLKLLDTGMALNTAIASITCHPADILGLDAGHLAIGQPANLCLIDPEKDWVFDAERMLSHGKNTPFSGWHFKGKVVRTMIEGRSVFSADG</sequence>
<dbReference type="InterPro" id="IPR024403">
    <property type="entry name" value="DHOase_cat"/>
</dbReference>
<keyword evidence="3" id="KW-0378">Hydrolase</keyword>
<dbReference type="InterPro" id="IPR004722">
    <property type="entry name" value="DHOase"/>
</dbReference>
<gene>
    <name evidence="3" type="ORF">MNBD_GAMMA09-1325</name>
</gene>
<dbReference type="Pfam" id="PF12890">
    <property type="entry name" value="DHOase"/>
    <property type="match status" value="1"/>
</dbReference>
<dbReference type="EC" id="3.5.2.3" evidence="3"/>